<sequence>MDEVKLTIIGSMGAYATADNPSSGYLLQHDGFSLMLDFGSAVHASLQRHLDSGIPDAVYFSHYHPDHTADAGVLQHAVKVQTDLGNRSGCLPFYGMPGNAFYEKLTYHNYTNKEPVIAGETHAIGPFSCSFLENPHPDGSLCIRVECAGRSLVYTGDTGWNEKLADFAAGCDLLLCESSLFNRFKGLVQGHLTAGEVGVLASKSEVGQLLLCHFPHYGNIEELKNEAAAEFEGIINLALPQAVYNLT</sequence>
<evidence type="ECO:0000259" key="1">
    <source>
        <dbReference type="SMART" id="SM00849"/>
    </source>
</evidence>
<accession>A0AAJ1ICR2</accession>
<dbReference type="AlphaFoldDB" id="A0AAJ1ICR2"/>
<dbReference type="Proteomes" id="UP001221217">
    <property type="component" value="Unassembled WGS sequence"/>
</dbReference>
<dbReference type="PANTHER" id="PTHR46018">
    <property type="entry name" value="ZINC PHOSPHODIESTERASE ELAC PROTEIN 1"/>
    <property type="match status" value="1"/>
</dbReference>
<organism evidence="2 3">
    <name type="scientific">Candidatus Thalassospirochaeta sargassi</name>
    <dbReference type="NCBI Taxonomy" id="3119039"/>
    <lineage>
        <taxon>Bacteria</taxon>
        <taxon>Pseudomonadati</taxon>
        <taxon>Spirochaetota</taxon>
        <taxon>Spirochaetia</taxon>
        <taxon>Spirochaetales</taxon>
        <taxon>Spirochaetaceae</taxon>
        <taxon>Candidatus Thalassospirochaeta</taxon>
    </lineage>
</organism>
<dbReference type="InterPro" id="IPR036866">
    <property type="entry name" value="RibonucZ/Hydroxyglut_hydro"/>
</dbReference>
<evidence type="ECO:0000313" key="3">
    <source>
        <dbReference type="Proteomes" id="UP001221217"/>
    </source>
</evidence>
<dbReference type="Pfam" id="PF00753">
    <property type="entry name" value="Lactamase_B"/>
    <property type="match status" value="1"/>
</dbReference>
<dbReference type="Gene3D" id="3.60.15.10">
    <property type="entry name" value="Ribonuclease Z/Hydroxyacylglutathione hydrolase-like"/>
    <property type="match status" value="1"/>
</dbReference>
<proteinExistence type="predicted"/>
<gene>
    <name evidence="2" type="ORF">PQJ61_03220</name>
</gene>
<dbReference type="GO" id="GO:0042781">
    <property type="term" value="F:3'-tRNA processing endoribonuclease activity"/>
    <property type="evidence" value="ECO:0007669"/>
    <property type="project" value="TreeGrafter"/>
</dbReference>
<comment type="caution">
    <text evidence="2">The sequence shown here is derived from an EMBL/GenBank/DDBJ whole genome shotgun (WGS) entry which is preliminary data.</text>
</comment>
<feature type="domain" description="Metallo-beta-lactamase" evidence="1">
    <location>
        <begin position="21"/>
        <end position="191"/>
    </location>
</feature>
<dbReference type="CDD" id="cd07716">
    <property type="entry name" value="RNaseZ_short-form-like_MBL-fold"/>
    <property type="match status" value="1"/>
</dbReference>
<reference evidence="2 3" key="1">
    <citation type="submission" date="2022-12" db="EMBL/GenBank/DDBJ databases">
        <title>Metagenome assembled genome from gulf of manar.</title>
        <authorList>
            <person name="Kohli P."/>
            <person name="Pk S."/>
            <person name="Venkata Ramana C."/>
            <person name="Sasikala C."/>
        </authorList>
    </citation>
    <scope>NUCLEOTIDE SEQUENCE [LARGE SCALE GENOMIC DNA]</scope>
    <source>
        <strain evidence="2">JB008</strain>
    </source>
</reference>
<protein>
    <submittedName>
        <fullName evidence="2">MBL fold metallo-hydrolase</fullName>
    </submittedName>
</protein>
<name>A0AAJ1ICR2_9SPIO</name>
<dbReference type="SUPFAM" id="SSF56281">
    <property type="entry name" value="Metallo-hydrolase/oxidoreductase"/>
    <property type="match status" value="1"/>
</dbReference>
<dbReference type="SMART" id="SM00849">
    <property type="entry name" value="Lactamase_B"/>
    <property type="match status" value="1"/>
</dbReference>
<dbReference type="InterPro" id="IPR001279">
    <property type="entry name" value="Metallo-B-lactamas"/>
</dbReference>
<dbReference type="EMBL" id="JAQQAL010000009">
    <property type="protein sequence ID" value="MDC7225759.1"/>
    <property type="molecule type" value="Genomic_DNA"/>
</dbReference>
<evidence type="ECO:0000313" key="2">
    <source>
        <dbReference type="EMBL" id="MDC7225759.1"/>
    </source>
</evidence>
<dbReference type="PANTHER" id="PTHR46018:SF2">
    <property type="entry name" value="ZINC PHOSPHODIESTERASE ELAC PROTEIN 1"/>
    <property type="match status" value="1"/>
</dbReference>